<dbReference type="EMBL" id="MPUH01000420">
    <property type="protein sequence ID" value="OMJ80515.1"/>
    <property type="molecule type" value="Genomic_DNA"/>
</dbReference>
<keyword evidence="2" id="KW-1185">Reference proteome</keyword>
<sequence length="160" mass="18776">MESPKLKYFNIRVNIIEAKKASPNILPNRSPKQVYFSALKRHEFNCPNIQIPIRKTRTNSTNPQNICRDTTPKKLYDYYLTLSRDHLKDNNKHKVKYPIINTLSTKSKELISPFQNSSNESNKREFVFPPKTAISVLPFLRSRSSIKDRLKIRKNIDLLM</sequence>
<reference evidence="1 2" key="1">
    <citation type="submission" date="2016-11" db="EMBL/GenBank/DDBJ databases">
        <title>The macronuclear genome of Stentor coeruleus: a giant cell with tiny introns.</title>
        <authorList>
            <person name="Slabodnick M."/>
            <person name="Ruby J.G."/>
            <person name="Reiff S.B."/>
            <person name="Swart E.C."/>
            <person name="Gosai S."/>
            <person name="Prabakaran S."/>
            <person name="Witkowska E."/>
            <person name="Larue G.E."/>
            <person name="Fisher S."/>
            <person name="Freeman R.M."/>
            <person name="Gunawardena J."/>
            <person name="Chu W."/>
            <person name="Stover N.A."/>
            <person name="Gregory B.D."/>
            <person name="Nowacki M."/>
            <person name="Derisi J."/>
            <person name="Roy S.W."/>
            <person name="Marshall W.F."/>
            <person name="Sood P."/>
        </authorList>
    </citation>
    <scope>NUCLEOTIDE SEQUENCE [LARGE SCALE GENOMIC DNA]</scope>
    <source>
        <strain evidence="1">WM001</strain>
    </source>
</reference>
<dbReference type="Proteomes" id="UP000187209">
    <property type="component" value="Unassembled WGS sequence"/>
</dbReference>
<protein>
    <submittedName>
        <fullName evidence="1">Uncharacterized protein</fullName>
    </submittedName>
</protein>
<evidence type="ECO:0000313" key="1">
    <source>
        <dbReference type="EMBL" id="OMJ80515.1"/>
    </source>
</evidence>
<organism evidence="1 2">
    <name type="scientific">Stentor coeruleus</name>
    <dbReference type="NCBI Taxonomy" id="5963"/>
    <lineage>
        <taxon>Eukaryota</taxon>
        <taxon>Sar</taxon>
        <taxon>Alveolata</taxon>
        <taxon>Ciliophora</taxon>
        <taxon>Postciliodesmatophora</taxon>
        <taxon>Heterotrichea</taxon>
        <taxon>Heterotrichida</taxon>
        <taxon>Stentoridae</taxon>
        <taxon>Stentor</taxon>
    </lineage>
</organism>
<comment type="caution">
    <text evidence="1">The sequence shown here is derived from an EMBL/GenBank/DDBJ whole genome shotgun (WGS) entry which is preliminary data.</text>
</comment>
<dbReference type="AlphaFoldDB" id="A0A1R2BVA9"/>
<name>A0A1R2BVA9_9CILI</name>
<accession>A0A1R2BVA9</accession>
<proteinExistence type="predicted"/>
<gene>
    <name evidence="1" type="ORF">SteCoe_19211</name>
</gene>
<evidence type="ECO:0000313" key="2">
    <source>
        <dbReference type="Proteomes" id="UP000187209"/>
    </source>
</evidence>